<dbReference type="Pfam" id="PF13424">
    <property type="entry name" value="TPR_12"/>
    <property type="match status" value="1"/>
</dbReference>
<comment type="similarity">
    <text evidence="2">Belongs to the TTC19 family.</text>
</comment>
<dbReference type="PANTHER" id="PTHR13143:SF6">
    <property type="entry name" value="TETRATRICOPEPTIDE REPEAT PROTEIN 19, MITOCHONDRIAL"/>
    <property type="match status" value="1"/>
</dbReference>
<evidence type="ECO:0000313" key="8">
    <source>
        <dbReference type="EMBL" id="RWS12488.1"/>
    </source>
</evidence>
<keyword evidence="5" id="KW-0809">Transit peptide</keyword>
<evidence type="ECO:0000256" key="6">
    <source>
        <dbReference type="ARBA" id="ARBA00023128"/>
    </source>
</evidence>
<evidence type="ECO:0000256" key="4">
    <source>
        <dbReference type="ARBA" id="ARBA00022803"/>
    </source>
</evidence>
<keyword evidence="9" id="KW-1185">Reference proteome</keyword>
<keyword evidence="4 7" id="KW-0802">TPR repeat</keyword>
<dbReference type="PANTHER" id="PTHR13143">
    <property type="entry name" value="TETRATRICOPEPTIDE REPEAT PROTEIN 19"/>
    <property type="match status" value="1"/>
</dbReference>
<accession>A0A443RB32</accession>
<feature type="repeat" description="TPR" evidence="7">
    <location>
        <begin position="244"/>
        <end position="277"/>
    </location>
</feature>
<evidence type="ECO:0000256" key="7">
    <source>
        <dbReference type="PROSITE-ProRule" id="PRU00339"/>
    </source>
</evidence>
<dbReference type="GO" id="GO:0034551">
    <property type="term" value="P:mitochondrial respiratory chain complex III assembly"/>
    <property type="evidence" value="ECO:0007669"/>
    <property type="project" value="InterPro"/>
</dbReference>
<dbReference type="PROSITE" id="PS50005">
    <property type="entry name" value="TPR"/>
    <property type="match status" value="1"/>
</dbReference>
<dbReference type="InterPro" id="IPR011990">
    <property type="entry name" value="TPR-like_helical_dom_sf"/>
</dbReference>
<dbReference type="InterPro" id="IPR040395">
    <property type="entry name" value="TTC19"/>
</dbReference>
<dbReference type="STRING" id="1965070.A0A443RB32"/>
<protein>
    <submittedName>
        <fullName evidence="8">Tetratricopeptide repeat protein 19-like protein</fullName>
    </submittedName>
</protein>
<dbReference type="GO" id="GO:0005743">
    <property type="term" value="C:mitochondrial inner membrane"/>
    <property type="evidence" value="ECO:0007669"/>
    <property type="project" value="TreeGrafter"/>
</dbReference>
<dbReference type="AlphaFoldDB" id="A0A443RB32"/>
<dbReference type="OrthoDB" id="5986190at2759"/>
<dbReference type="SUPFAM" id="SSF48452">
    <property type="entry name" value="TPR-like"/>
    <property type="match status" value="2"/>
</dbReference>
<evidence type="ECO:0000256" key="3">
    <source>
        <dbReference type="ARBA" id="ARBA00022737"/>
    </source>
</evidence>
<comment type="caution">
    <text evidence="8">The sequence shown here is derived from an EMBL/GenBank/DDBJ whole genome shotgun (WGS) entry which is preliminary data.</text>
</comment>
<keyword evidence="6" id="KW-0496">Mitochondrion</keyword>
<reference evidence="8 9" key="1">
    <citation type="journal article" date="2018" name="Gigascience">
        <title>Genomes of trombidid mites reveal novel predicted allergens and laterally-transferred genes associated with secondary metabolism.</title>
        <authorList>
            <person name="Dong X."/>
            <person name="Chaisiri K."/>
            <person name="Xia D."/>
            <person name="Armstrong S.D."/>
            <person name="Fang Y."/>
            <person name="Donnelly M.J."/>
            <person name="Kadowaki T."/>
            <person name="McGarry J.W."/>
            <person name="Darby A.C."/>
            <person name="Makepeace B.L."/>
        </authorList>
    </citation>
    <scope>NUCLEOTIDE SEQUENCE [LARGE SCALE GENOMIC DNA]</scope>
    <source>
        <strain evidence="8">UoL-WK</strain>
    </source>
</reference>
<dbReference type="Gene3D" id="1.25.40.10">
    <property type="entry name" value="Tetratricopeptide repeat domain"/>
    <property type="match status" value="2"/>
</dbReference>
<proteinExistence type="inferred from homology"/>
<evidence type="ECO:0000256" key="5">
    <source>
        <dbReference type="ARBA" id="ARBA00022946"/>
    </source>
</evidence>
<gene>
    <name evidence="8" type="ORF">B4U79_09369</name>
</gene>
<dbReference type="InterPro" id="IPR019734">
    <property type="entry name" value="TPR_rpt"/>
</dbReference>
<dbReference type="EMBL" id="NCKU01001293">
    <property type="protein sequence ID" value="RWS12488.1"/>
    <property type="molecule type" value="Genomic_DNA"/>
</dbReference>
<dbReference type="SMART" id="SM00028">
    <property type="entry name" value="TPR"/>
    <property type="match status" value="3"/>
</dbReference>
<evidence type="ECO:0000256" key="1">
    <source>
        <dbReference type="ARBA" id="ARBA00004173"/>
    </source>
</evidence>
<keyword evidence="3" id="KW-0677">Repeat</keyword>
<name>A0A443RB32_9ACAR</name>
<sequence>MQRSLRDQRNRSLIRSYSFCFQIFYASKFETLNSLSICRAFTGLIESLLVLLGFQDELAKEDPFILTIKRGILCMQREEYDKAELILHTALKMAQDLMHEKAITYIFALLANNSFEKKDYKKAENLYKVVMSRVLANGAQENDESIIEMSLKLAKIYSERNENVNAEHGFKFCLSHQEKRIKDIDVKSELTKEEENSLALYGMITDWYSKHLLKIGDKENSLKHANIAYDISVNVNGIQHPQTITLLNDIGSIHFAMHHFEQSIEYFQKAVRLGILANSDNLATFYHNLGIAYLQVMKKHLAHSACLRSLELATESENIDGINKAKECLAETDKLKV</sequence>
<comment type="subcellular location">
    <subcellularLocation>
        <location evidence="1">Mitochondrion</location>
    </subcellularLocation>
</comment>
<dbReference type="Proteomes" id="UP000285301">
    <property type="component" value="Unassembled WGS sequence"/>
</dbReference>
<evidence type="ECO:0000256" key="2">
    <source>
        <dbReference type="ARBA" id="ARBA00008219"/>
    </source>
</evidence>
<organism evidence="8 9">
    <name type="scientific">Dinothrombium tinctorium</name>
    <dbReference type="NCBI Taxonomy" id="1965070"/>
    <lineage>
        <taxon>Eukaryota</taxon>
        <taxon>Metazoa</taxon>
        <taxon>Ecdysozoa</taxon>
        <taxon>Arthropoda</taxon>
        <taxon>Chelicerata</taxon>
        <taxon>Arachnida</taxon>
        <taxon>Acari</taxon>
        <taxon>Acariformes</taxon>
        <taxon>Trombidiformes</taxon>
        <taxon>Prostigmata</taxon>
        <taxon>Anystina</taxon>
        <taxon>Parasitengona</taxon>
        <taxon>Trombidioidea</taxon>
        <taxon>Trombidiidae</taxon>
        <taxon>Dinothrombium</taxon>
    </lineage>
</organism>
<evidence type="ECO:0000313" key="9">
    <source>
        <dbReference type="Proteomes" id="UP000285301"/>
    </source>
</evidence>